<name>A0A558GXI7_PAENT</name>
<dbReference type="RefSeq" id="WP_144651348.1">
    <property type="nucleotide sequence ID" value="NZ_VNFK01000010.1"/>
</dbReference>
<dbReference type="AlphaFoldDB" id="A0A558GXI7"/>
<sequence>MADEHITWGARTLAGVDRYGRWLVTDGLENWWGSPDTRGDTEDRPDADGELDLPVFNQARLLTLQGHLHTNGHDLLHEAGHFLSSSMFGRFKVQGHGPTLWADGRRNSGFLFNPVTDAFAQWQVRIKFVDPCKYGDTRTWSASVGSPIGGIFHRGNYNAVPRFVVAGSMPGGYRLTIKGQVFTVTRALVAGQPHSIDYGTGRLRVNGVIVPGGLGWGFKPLITPGLPTALAIEPVTTGTGTVTLTLTDTYI</sequence>
<evidence type="ECO:0000313" key="2">
    <source>
        <dbReference type="Proteomes" id="UP000316500"/>
    </source>
</evidence>
<dbReference type="EMBL" id="VNFK01000010">
    <property type="protein sequence ID" value="TVU61569.1"/>
    <property type="molecule type" value="Genomic_DNA"/>
</dbReference>
<dbReference type="OrthoDB" id="4948693at2"/>
<accession>A0A558GXI7</accession>
<reference evidence="1 2" key="1">
    <citation type="submission" date="2019-07" db="EMBL/GenBank/DDBJ databases">
        <title>Diversity of Bacteria from Kongsfjorden, Arctic.</title>
        <authorList>
            <person name="Yu Y."/>
        </authorList>
    </citation>
    <scope>NUCLEOTIDE SEQUENCE [LARGE SCALE GENOMIC DNA]</scope>
    <source>
        <strain evidence="1 2">SM1928</strain>
    </source>
</reference>
<dbReference type="Proteomes" id="UP000316500">
    <property type="component" value="Unassembled WGS sequence"/>
</dbReference>
<organism evidence="1 2">
    <name type="scientific">Paenarthrobacter nitroguajacolicus</name>
    <name type="common">Arthrobacter nitroguajacolicus</name>
    <dbReference type="NCBI Taxonomy" id="211146"/>
    <lineage>
        <taxon>Bacteria</taxon>
        <taxon>Bacillati</taxon>
        <taxon>Actinomycetota</taxon>
        <taxon>Actinomycetes</taxon>
        <taxon>Micrococcales</taxon>
        <taxon>Micrococcaceae</taxon>
        <taxon>Paenarthrobacter</taxon>
    </lineage>
</organism>
<gene>
    <name evidence="1" type="ORF">FQP90_13595</name>
</gene>
<protein>
    <submittedName>
        <fullName evidence="1">Uncharacterized protein</fullName>
    </submittedName>
</protein>
<evidence type="ECO:0000313" key="1">
    <source>
        <dbReference type="EMBL" id="TVU61569.1"/>
    </source>
</evidence>
<comment type="caution">
    <text evidence="1">The sequence shown here is derived from an EMBL/GenBank/DDBJ whole genome shotgun (WGS) entry which is preliminary data.</text>
</comment>
<proteinExistence type="predicted"/>